<protein>
    <submittedName>
        <fullName evidence="1">Uncharacterized protein</fullName>
    </submittedName>
</protein>
<reference evidence="1" key="1">
    <citation type="submission" date="2018-05" db="EMBL/GenBank/DDBJ databases">
        <authorList>
            <person name="Lanie J.A."/>
            <person name="Ng W.-L."/>
            <person name="Kazmierczak K.M."/>
            <person name="Andrzejewski T.M."/>
            <person name="Davidsen T.M."/>
            <person name="Wayne K.J."/>
            <person name="Tettelin H."/>
            <person name="Glass J.I."/>
            <person name="Rusch D."/>
            <person name="Podicherti R."/>
            <person name="Tsui H.-C.T."/>
            <person name="Winkler M.E."/>
        </authorList>
    </citation>
    <scope>NUCLEOTIDE SEQUENCE</scope>
</reference>
<proteinExistence type="predicted"/>
<dbReference type="AlphaFoldDB" id="A0A382CP87"/>
<dbReference type="EMBL" id="UINC01035475">
    <property type="protein sequence ID" value="SVB27940.1"/>
    <property type="molecule type" value="Genomic_DNA"/>
</dbReference>
<accession>A0A382CP87</accession>
<gene>
    <name evidence="1" type="ORF">METZ01_LOCUS180794</name>
</gene>
<sequence>MKNLLMMIILAFCQLWGGKTESCTDMLKNSVGIMGLIGSPNCIIN</sequence>
<evidence type="ECO:0000313" key="1">
    <source>
        <dbReference type="EMBL" id="SVB27940.1"/>
    </source>
</evidence>
<name>A0A382CP87_9ZZZZ</name>
<organism evidence="1">
    <name type="scientific">marine metagenome</name>
    <dbReference type="NCBI Taxonomy" id="408172"/>
    <lineage>
        <taxon>unclassified sequences</taxon>
        <taxon>metagenomes</taxon>
        <taxon>ecological metagenomes</taxon>
    </lineage>
</organism>